<reference evidence="8 9" key="1">
    <citation type="submission" date="2014-02" db="EMBL/GenBank/DDBJ databases">
        <title>The genome sequence of the entomopathogenic fungus Metarhizium robertsii ARSEF 2575.</title>
        <authorList>
            <person name="Giuliano Garisto Donzelli B."/>
            <person name="Roe B.A."/>
            <person name="Macmil S.L."/>
            <person name="Krasnoff S.B."/>
            <person name="Gibson D.M."/>
        </authorList>
    </citation>
    <scope>NUCLEOTIDE SEQUENCE [LARGE SCALE GENOMIC DNA]</scope>
    <source>
        <strain evidence="8 9">ARSEF 2575</strain>
    </source>
</reference>
<evidence type="ECO:0000256" key="5">
    <source>
        <dbReference type="ARBA" id="ARBA00023242"/>
    </source>
</evidence>
<feature type="region of interest" description="Disordered" evidence="6">
    <location>
        <begin position="21"/>
        <end position="77"/>
    </location>
</feature>
<dbReference type="Pfam" id="PF04082">
    <property type="entry name" value="Fungal_trans"/>
    <property type="match status" value="1"/>
</dbReference>
<evidence type="ECO:0000256" key="3">
    <source>
        <dbReference type="ARBA" id="ARBA00023125"/>
    </source>
</evidence>
<dbReference type="AlphaFoldDB" id="A0A014PLI8"/>
<accession>A0A014PLI8</accession>
<comment type="caution">
    <text evidence="8">The sequence shown here is derived from an EMBL/GenBank/DDBJ whole genome shotgun (WGS) entry which is preliminary data.</text>
</comment>
<gene>
    <name evidence="8" type="ORF">X797_009394</name>
</gene>
<dbReference type="eggNOG" id="ENOG502SIAM">
    <property type="taxonomic scope" value="Eukaryota"/>
</dbReference>
<evidence type="ECO:0000313" key="9">
    <source>
        <dbReference type="Proteomes" id="UP000030151"/>
    </source>
</evidence>
<keyword evidence="1" id="KW-0862">Zinc</keyword>
<dbReference type="PANTHER" id="PTHR47171">
    <property type="entry name" value="FARA-RELATED"/>
    <property type="match status" value="1"/>
</dbReference>
<dbReference type="PANTHER" id="PTHR47171:SF4">
    <property type="entry name" value="ACETAMIDASE REGULATORY PROTEIN"/>
    <property type="match status" value="1"/>
</dbReference>
<feature type="compositionally biased region" description="Basic and acidic residues" evidence="6">
    <location>
        <begin position="62"/>
        <end position="77"/>
    </location>
</feature>
<feature type="compositionally biased region" description="Polar residues" evidence="6">
    <location>
        <begin position="35"/>
        <end position="44"/>
    </location>
</feature>
<organism evidence="8 9">
    <name type="scientific">Metarhizium robertsii</name>
    <dbReference type="NCBI Taxonomy" id="568076"/>
    <lineage>
        <taxon>Eukaryota</taxon>
        <taxon>Fungi</taxon>
        <taxon>Dikarya</taxon>
        <taxon>Ascomycota</taxon>
        <taxon>Pezizomycotina</taxon>
        <taxon>Sordariomycetes</taxon>
        <taxon>Hypocreomycetidae</taxon>
        <taxon>Hypocreales</taxon>
        <taxon>Clavicipitaceae</taxon>
        <taxon>Metarhizium</taxon>
    </lineage>
</organism>
<keyword evidence="3" id="KW-0238">DNA-binding</keyword>
<evidence type="ECO:0000256" key="1">
    <source>
        <dbReference type="ARBA" id="ARBA00022833"/>
    </source>
</evidence>
<dbReference type="InterPro" id="IPR052073">
    <property type="entry name" value="Amide_Lactam_Regulators"/>
</dbReference>
<evidence type="ECO:0000256" key="4">
    <source>
        <dbReference type="ARBA" id="ARBA00023163"/>
    </source>
</evidence>
<dbReference type="CDD" id="cd12148">
    <property type="entry name" value="fungal_TF_MHR"/>
    <property type="match status" value="1"/>
</dbReference>
<protein>
    <submittedName>
        <fullName evidence="8">Fungal specific transcription factor domain protein</fullName>
    </submittedName>
</protein>
<dbReference type="OrthoDB" id="4236860at2759"/>
<evidence type="ECO:0000259" key="7">
    <source>
        <dbReference type="SMART" id="SM00906"/>
    </source>
</evidence>
<keyword evidence="4" id="KW-0804">Transcription</keyword>
<sequence length="642" mass="72126">MICRRTGLYCQIYEKNKKPKRLYSERPLRTLRARGSNTATTQGVGSPETRSSSRSSPMRGNNDAHQRRTPPQDERLELESGNLADLVSGEAIRTAQINHQSRMCFIGSEPSNFNYLVRQTSSQTSQDRIFHFSNRQYHLKYTAHDIDRIPHEALERPTKPLIDKLVRAYFVHINRGWPIVDEENFLDQLEEKDPRNPLSLPLFNAVLLVGAHVLSFQEDFEQMKQLQSVLFRRTKTLIDCRFDQDRFAYVQVALLLTWYSDGLEEVVANAWYWMGTAARTATGLGMHRDTTTSRLLDVHKRSWVRVWWVLFQFDTLISLSYGRPQSLNLDDCDVPDLEYAHFQGISQPEADFAIHQTRLCVIISRTFRQRWALRASREQRTRAAERADQALASFITELPAPLQMSLVNAGTWHAVLHLTYNNFVLLLHRPPPKHKSHDRASQPAGNPDICAEASMGLVSLLEGLYSTRRLYALSLFDVQAIFTAVVAANNELSTSNPLVVVKAVQKLKSISSTLTVLARNWSFARGLLRIFDSKGELTLNKGRREAASDPASHGHECGNRCHDALGSMSGSQAAVSSAQETGQNGGVFASAITPSETAHNSPGSLIGDDGVPLGNPLDDFVFPGAFELEDFLLGVDKDGVYF</sequence>
<dbReference type="GO" id="GO:0008270">
    <property type="term" value="F:zinc ion binding"/>
    <property type="evidence" value="ECO:0007669"/>
    <property type="project" value="InterPro"/>
</dbReference>
<dbReference type="HOGENOM" id="CLU_006329_4_2_1"/>
<evidence type="ECO:0000313" key="8">
    <source>
        <dbReference type="EMBL" id="EXU97485.1"/>
    </source>
</evidence>
<dbReference type="Proteomes" id="UP000030151">
    <property type="component" value="Unassembled WGS sequence"/>
</dbReference>
<name>A0A014PLI8_9HYPO</name>
<evidence type="ECO:0000256" key="6">
    <source>
        <dbReference type="SAM" id="MobiDB-lite"/>
    </source>
</evidence>
<proteinExistence type="predicted"/>
<feature type="domain" description="Xylanolytic transcriptional activator regulatory" evidence="7">
    <location>
        <begin position="270"/>
        <end position="341"/>
    </location>
</feature>
<keyword evidence="5" id="KW-0539">Nucleus</keyword>
<dbReference type="GO" id="GO:0006351">
    <property type="term" value="P:DNA-templated transcription"/>
    <property type="evidence" value="ECO:0007669"/>
    <property type="project" value="InterPro"/>
</dbReference>
<dbReference type="GO" id="GO:0003677">
    <property type="term" value="F:DNA binding"/>
    <property type="evidence" value="ECO:0007669"/>
    <property type="project" value="UniProtKB-KW"/>
</dbReference>
<dbReference type="SMART" id="SM00906">
    <property type="entry name" value="Fungal_trans"/>
    <property type="match status" value="1"/>
</dbReference>
<dbReference type="EMBL" id="JELW01000036">
    <property type="protein sequence ID" value="EXU97485.1"/>
    <property type="molecule type" value="Genomic_DNA"/>
</dbReference>
<evidence type="ECO:0000256" key="2">
    <source>
        <dbReference type="ARBA" id="ARBA00023015"/>
    </source>
</evidence>
<keyword evidence="2" id="KW-0805">Transcription regulation</keyword>
<dbReference type="InterPro" id="IPR007219">
    <property type="entry name" value="XnlR_reg_dom"/>
</dbReference>